<dbReference type="Proteomes" id="UP000469890">
    <property type="component" value="Unassembled WGS sequence"/>
</dbReference>
<dbReference type="EMBL" id="JAAECE010000009">
    <property type="protein sequence ID" value="KAF1797645.1"/>
    <property type="molecule type" value="Genomic_DNA"/>
</dbReference>
<protein>
    <submittedName>
        <fullName evidence="1">Uncharacterized protein</fullName>
    </submittedName>
</protein>
<name>A0A8H4EY00_MUCCL</name>
<evidence type="ECO:0000313" key="2">
    <source>
        <dbReference type="Proteomes" id="UP000469890"/>
    </source>
</evidence>
<comment type="caution">
    <text evidence="1">The sequence shown here is derived from an EMBL/GenBank/DDBJ whole genome shotgun (WGS) entry which is preliminary data.</text>
</comment>
<gene>
    <name evidence="1" type="ORF">FB192DRAFT_1440293</name>
</gene>
<reference evidence="1 2" key="1">
    <citation type="submission" date="2019-09" db="EMBL/GenBank/DDBJ databases">
        <authorList>
            <consortium name="DOE Joint Genome Institute"/>
            <person name="Mondo S.J."/>
            <person name="Navarro-Mendoza M.I."/>
            <person name="Perez-Arques C."/>
            <person name="Panchal S."/>
            <person name="Nicolas F.E."/>
            <person name="Ganguly P."/>
            <person name="Pangilinan J."/>
            <person name="Grigoriev I."/>
            <person name="Heitman J."/>
            <person name="Sanya K."/>
            <person name="Garre V."/>
        </authorList>
    </citation>
    <scope>NUCLEOTIDE SEQUENCE [LARGE SCALE GENOMIC DNA]</scope>
    <source>
        <strain evidence="1 2">MU402</strain>
    </source>
</reference>
<accession>A0A8H4EY00</accession>
<proteinExistence type="predicted"/>
<organism evidence="1 2">
    <name type="scientific">Mucor circinelloides f. lusitanicus</name>
    <name type="common">Mucor racemosus var. lusitanicus</name>
    <dbReference type="NCBI Taxonomy" id="29924"/>
    <lineage>
        <taxon>Eukaryota</taxon>
        <taxon>Fungi</taxon>
        <taxon>Fungi incertae sedis</taxon>
        <taxon>Mucoromycota</taxon>
        <taxon>Mucoromycotina</taxon>
        <taxon>Mucoromycetes</taxon>
        <taxon>Mucorales</taxon>
        <taxon>Mucorineae</taxon>
        <taxon>Mucoraceae</taxon>
        <taxon>Mucor</taxon>
    </lineage>
</organism>
<dbReference type="AlphaFoldDB" id="A0A8H4EY00"/>
<evidence type="ECO:0000313" key="1">
    <source>
        <dbReference type="EMBL" id="KAF1797645.1"/>
    </source>
</evidence>
<sequence length="224" mass="23859">MMRLRPKIQDLVRSALQDEDGRAAVEARRKAKVVSPAVVMRGLSVVGPGSSVEVCEVDTDGTSSAVGSSIADESRNVAVDTDIVMSEPDDHTSDQDAEDLLGRASLVAGMNNVSVDADLSQDMAAQECKFDAVFSAPPAMRINSICVPIMVQNVVCFGGSSLSGFTAATEDSVVQLGHEVFTIPCVGSVELKLEYKISDSHKFEVLICGVHNTCLFRTTRSSFI</sequence>